<feature type="domain" description="HPP transmembrane region" evidence="2">
    <location>
        <begin position="30"/>
        <end position="175"/>
    </location>
</feature>
<dbReference type="InterPro" id="IPR058581">
    <property type="entry name" value="TM_HPP"/>
</dbReference>
<feature type="transmembrane region" description="Helical" evidence="1">
    <location>
        <begin position="110"/>
        <end position="130"/>
    </location>
</feature>
<feature type="transmembrane region" description="Helical" evidence="1">
    <location>
        <begin position="53"/>
        <end position="71"/>
    </location>
</feature>
<feature type="transmembrane region" description="Helical" evidence="1">
    <location>
        <begin position="26"/>
        <end position="47"/>
    </location>
</feature>
<feature type="transmembrane region" description="Helical" evidence="1">
    <location>
        <begin position="78"/>
        <end position="98"/>
    </location>
</feature>
<evidence type="ECO:0000256" key="1">
    <source>
        <dbReference type="SAM" id="Phobius"/>
    </source>
</evidence>
<sequence length="191" mass="19869">MIFNSPAGQTSRLTGWQRRFGHTRVLGAYVLFAALISFGTLAVFAALIQQPLVFPSLGATAFVFYFSSNSVQAAPRNVFCGQLIGVVAGVFALFVFGLLDAGPDLVGVSWPRAGALTLALCLTLAAMVWLHVPHAPAGATTLIVAAGLITAPSQLAILLLAVLVMIGQAILINRALGVPFPLWGPRGDASA</sequence>
<protein>
    <submittedName>
        <fullName evidence="3">Unannotated protein</fullName>
    </submittedName>
</protein>
<proteinExistence type="predicted"/>
<keyword evidence="1" id="KW-0472">Membrane</keyword>
<keyword evidence="1" id="KW-1133">Transmembrane helix</keyword>
<keyword evidence="1" id="KW-0812">Transmembrane</keyword>
<dbReference type="AlphaFoldDB" id="A0A6J6N4T0"/>
<organism evidence="3">
    <name type="scientific">freshwater metagenome</name>
    <dbReference type="NCBI Taxonomy" id="449393"/>
    <lineage>
        <taxon>unclassified sequences</taxon>
        <taxon>metagenomes</taxon>
        <taxon>ecological metagenomes</taxon>
    </lineage>
</organism>
<dbReference type="EMBL" id="CAEZWW010000175">
    <property type="protein sequence ID" value="CAB4681621.1"/>
    <property type="molecule type" value="Genomic_DNA"/>
</dbReference>
<evidence type="ECO:0000313" key="3">
    <source>
        <dbReference type="EMBL" id="CAB4681621.1"/>
    </source>
</evidence>
<evidence type="ECO:0000259" key="2">
    <source>
        <dbReference type="Pfam" id="PF04982"/>
    </source>
</evidence>
<gene>
    <name evidence="3" type="ORF">UFOPK2310_01268</name>
</gene>
<accession>A0A6J6N4T0</accession>
<feature type="transmembrane region" description="Helical" evidence="1">
    <location>
        <begin position="142"/>
        <end position="172"/>
    </location>
</feature>
<dbReference type="Pfam" id="PF04982">
    <property type="entry name" value="TM_HPP"/>
    <property type="match status" value="1"/>
</dbReference>
<reference evidence="3" key="1">
    <citation type="submission" date="2020-05" db="EMBL/GenBank/DDBJ databases">
        <authorList>
            <person name="Chiriac C."/>
            <person name="Salcher M."/>
            <person name="Ghai R."/>
            <person name="Kavagutti S V."/>
        </authorList>
    </citation>
    <scope>NUCLEOTIDE SEQUENCE</scope>
</reference>
<name>A0A6J6N4T0_9ZZZZ</name>